<dbReference type="eggNOG" id="COG1360">
    <property type="taxonomic scope" value="Bacteria"/>
</dbReference>
<dbReference type="OrthoDB" id="7170686at2"/>
<dbReference type="STRING" id="1088869.GMO_13900"/>
<keyword evidence="12" id="KW-1185">Reference proteome</keyword>
<evidence type="ECO:0000256" key="1">
    <source>
        <dbReference type="ARBA" id="ARBA00004162"/>
    </source>
</evidence>
<evidence type="ECO:0000256" key="9">
    <source>
        <dbReference type="SAM" id="Phobius"/>
    </source>
</evidence>
<keyword evidence="3" id="KW-1003">Cell membrane</keyword>
<protein>
    <submittedName>
        <fullName evidence="11">Chemotaxis MotB protein</fullName>
    </submittedName>
</protein>
<evidence type="ECO:0000256" key="6">
    <source>
        <dbReference type="ARBA" id="ARBA00023136"/>
    </source>
</evidence>
<dbReference type="PANTHER" id="PTHR30329:SF21">
    <property type="entry name" value="LIPOPROTEIN YIAD-RELATED"/>
    <property type="match status" value="1"/>
</dbReference>
<gene>
    <name evidence="11" type="ORF">GMO_13900</name>
</gene>
<feature type="transmembrane region" description="Helical" evidence="9">
    <location>
        <begin position="29"/>
        <end position="48"/>
    </location>
</feature>
<dbReference type="InterPro" id="IPR050330">
    <property type="entry name" value="Bact_OuterMem_StrucFunc"/>
</dbReference>
<dbReference type="PATRIC" id="fig|1088869.3.peg.1392"/>
<accession>G6XII0</accession>
<evidence type="ECO:0000313" key="11">
    <source>
        <dbReference type="EMBL" id="EHH68620.1"/>
    </source>
</evidence>
<evidence type="ECO:0000256" key="7">
    <source>
        <dbReference type="PROSITE-ProRule" id="PRU00473"/>
    </source>
</evidence>
<comment type="similarity">
    <text evidence="2">Belongs to the MotB family.</text>
</comment>
<evidence type="ECO:0000256" key="4">
    <source>
        <dbReference type="ARBA" id="ARBA00022692"/>
    </source>
</evidence>
<evidence type="ECO:0000259" key="10">
    <source>
        <dbReference type="PROSITE" id="PS51123"/>
    </source>
</evidence>
<comment type="caution">
    <text evidence="11">The sequence shown here is derived from an EMBL/GenBank/DDBJ whole genome shotgun (WGS) entry which is preliminary data.</text>
</comment>
<dbReference type="InterPro" id="IPR006665">
    <property type="entry name" value="OmpA-like"/>
</dbReference>
<evidence type="ECO:0000256" key="5">
    <source>
        <dbReference type="ARBA" id="ARBA00022989"/>
    </source>
</evidence>
<reference evidence="11 12" key="1">
    <citation type="submission" date="2011-10" db="EMBL/GenBank/DDBJ databases">
        <title>Genome sequence of Gluconobacter morbifer G707, isolated from Drosophila gut.</title>
        <authorList>
            <person name="Lee W.-J."/>
            <person name="Kim E.-K."/>
        </authorList>
    </citation>
    <scope>NUCLEOTIDE SEQUENCE [LARGE SCALE GENOMIC DNA]</scope>
    <source>
        <strain evidence="11 12">G707</strain>
    </source>
</reference>
<feature type="compositionally biased region" description="Basic and acidic residues" evidence="8">
    <location>
        <begin position="99"/>
        <end position="110"/>
    </location>
</feature>
<dbReference type="CDD" id="cd07185">
    <property type="entry name" value="OmpA_C-like"/>
    <property type="match status" value="1"/>
</dbReference>
<name>G6XII0_9PROT</name>
<feature type="domain" description="OmpA-like" evidence="10">
    <location>
        <begin position="188"/>
        <end position="306"/>
    </location>
</feature>
<keyword evidence="6 7" id="KW-0472">Membrane</keyword>
<evidence type="ECO:0000256" key="3">
    <source>
        <dbReference type="ARBA" id="ARBA00022475"/>
    </source>
</evidence>
<dbReference type="PROSITE" id="PS51123">
    <property type="entry name" value="OMPA_2"/>
    <property type="match status" value="1"/>
</dbReference>
<dbReference type="Proteomes" id="UP000004949">
    <property type="component" value="Unassembled WGS sequence"/>
</dbReference>
<dbReference type="AlphaFoldDB" id="G6XII0"/>
<dbReference type="EMBL" id="AGQV01000002">
    <property type="protein sequence ID" value="EHH68620.1"/>
    <property type="molecule type" value="Genomic_DNA"/>
</dbReference>
<evidence type="ECO:0000256" key="8">
    <source>
        <dbReference type="SAM" id="MobiDB-lite"/>
    </source>
</evidence>
<feature type="region of interest" description="Disordered" evidence="8">
    <location>
        <begin position="75"/>
        <end position="120"/>
    </location>
</feature>
<evidence type="ECO:0000313" key="12">
    <source>
        <dbReference type="Proteomes" id="UP000004949"/>
    </source>
</evidence>
<evidence type="ECO:0000256" key="2">
    <source>
        <dbReference type="ARBA" id="ARBA00008914"/>
    </source>
</evidence>
<dbReference type="GO" id="GO:0005886">
    <property type="term" value="C:plasma membrane"/>
    <property type="evidence" value="ECO:0007669"/>
    <property type="project" value="UniProtKB-SubCell"/>
</dbReference>
<dbReference type="SUPFAM" id="SSF103088">
    <property type="entry name" value="OmpA-like"/>
    <property type="match status" value="1"/>
</dbReference>
<keyword evidence="4 9" id="KW-0812">Transmembrane</keyword>
<dbReference type="RefSeq" id="WP_008851537.1">
    <property type="nucleotide sequence ID" value="NZ_AGQV01000002.1"/>
</dbReference>
<proteinExistence type="inferred from homology"/>
<comment type="subcellular location">
    <subcellularLocation>
        <location evidence="1">Cell membrane</location>
        <topology evidence="1">Single-pass membrane protein</topology>
    </subcellularLocation>
</comment>
<keyword evidence="5 9" id="KW-1133">Transmembrane helix</keyword>
<dbReference type="PANTHER" id="PTHR30329">
    <property type="entry name" value="STATOR ELEMENT OF FLAGELLAR MOTOR COMPLEX"/>
    <property type="match status" value="1"/>
</dbReference>
<dbReference type="InterPro" id="IPR025713">
    <property type="entry name" value="MotB-like_N_dom"/>
</dbReference>
<organism evidence="11 12">
    <name type="scientific">Gluconobacter morbifer G707</name>
    <dbReference type="NCBI Taxonomy" id="1088869"/>
    <lineage>
        <taxon>Bacteria</taxon>
        <taxon>Pseudomonadati</taxon>
        <taxon>Pseudomonadota</taxon>
        <taxon>Alphaproteobacteria</taxon>
        <taxon>Acetobacterales</taxon>
        <taxon>Acetobacteraceae</taxon>
        <taxon>Gluconobacter</taxon>
    </lineage>
</organism>
<dbReference type="Pfam" id="PF00691">
    <property type="entry name" value="OmpA"/>
    <property type="match status" value="1"/>
</dbReference>
<sequence length="307" mass="33326">MSNNGQEQKVIIKRFDVVAGGHHGGSWKIAYADFVTAMMAFFLVMWLINATTEQQRRGIASFFNPIAADETSSPLETVIPPVDSTPKAETNRPLTLEPGRTEGIHPDDGTSGRQTSSPRTTGIHSAQIVVLHDNQVQPGEAPVTDGPTAQEHAARIQAASQIRKVVSAASDLADVQSQVTVRAGDDGLHVEIADTDHQPMFALGQARPDARTVRLLRLIVPYLERLHGQLSVAGYTDAAPFRPGQPSNWSLSSARAVSVRDILVQSGFPDRRLRSVSGYADRNLFDPAHPLDPRNRRIVLVLSTDAP</sequence>
<feature type="compositionally biased region" description="Polar residues" evidence="8">
    <location>
        <begin position="111"/>
        <end position="120"/>
    </location>
</feature>
<dbReference type="Pfam" id="PF13677">
    <property type="entry name" value="MotB_plug"/>
    <property type="match status" value="1"/>
</dbReference>
<dbReference type="InterPro" id="IPR036737">
    <property type="entry name" value="OmpA-like_sf"/>
</dbReference>
<dbReference type="Gene3D" id="3.30.1330.60">
    <property type="entry name" value="OmpA-like domain"/>
    <property type="match status" value="1"/>
</dbReference>